<comment type="caution">
    <text evidence="2">The sequence shown here is derived from an EMBL/GenBank/DDBJ whole genome shotgun (WGS) entry which is preliminary data.</text>
</comment>
<dbReference type="EMBL" id="BMNA01000002">
    <property type="protein sequence ID" value="GGL91255.1"/>
    <property type="molecule type" value="Genomic_DNA"/>
</dbReference>
<dbReference type="PANTHER" id="PTHR36440">
    <property type="entry name" value="PUTATIVE (AFU_ORTHOLOGUE AFUA_8G07350)-RELATED"/>
    <property type="match status" value="1"/>
</dbReference>
<name>A0A917WCZ6_9ACTN</name>
<dbReference type="Proteomes" id="UP000655208">
    <property type="component" value="Unassembled WGS sequence"/>
</dbReference>
<dbReference type="PANTHER" id="PTHR36440:SF1">
    <property type="entry name" value="PUTATIVE (AFU_ORTHOLOGUE AFUA_8G07350)-RELATED"/>
    <property type="match status" value="1"/>
</dbReference>
<dbReference type="InterPro" id="IPR014710">
    <property type="entry name" value="RmlC-like_jellyroll"/>
</dbReference>
<dbReference type="RefSeq" id="WP_188940304.1">
    <property type="nucleotide sequence ID" value="NZ_BMNA01000002.1"/>
</dbReference>
<dbReference type="InterPro" id="IPR013096">
    <property type="entry name" value="Cupin_2"/>
</dbReference>
<evidence type="ECO:0000313" key="2">
    <source>
        <dbReference type="EMBL" id="GGL91255.1"/>
    </source>
</evidence>
<dbReference type="InterPro" id="IPR053146">
    <property type="entry name" value="QDO-like"/>
</dbReference>
<organism evidence="2 3">
    <name type="scientific">Nakamurella endophytica</name>
    <dbReference type="NCBI Taxonomy" id="1748367"/>
    <lineage>
        <taxon>Bacteria</taxon>
        <taxon>Bacillati</taxon>
        <taxon>Actinomycetota</taxon>
        <taxon>Actinomycetes</taxon>
        <taxon>Nakamurellales</taxon>
        <taxon>Nakamurellaceae</taxon>
        <taxon>Nakamurella</taxon>
    </lineage>
</organism>
<evidence type="ECO:0000259" key="1">
    <source>
        <dbReference type="Pfam" id="PF07883"/>
    </source>
</evidence>
<feature type="domain" description="Cupin type-2" evidence="1">
    <location>
        <begin position="39"/>
        <end position="104"/>
    </location>
</feature>
<keyword evidence="3" id="KW-1185">Reference proteome</keyword>
<reference evidence="2" key="2">
    <citation type="submission" date="2020-09" db="EMBL/GenBank/DDBJ databases">
        <authorList>
            <person name="Sun Q."/>
            <person name="Zhou Y."/>
        </authorList>
    </citation>
    <scope>NUCLEOTIDE SEQUENCE</scope>
    <source>
        <strain evidence="2">CGMCC 4.7308</strain>
    </source>
</reference>
<protein>
    <recommendedName>
        <fullName evidence="1">Cupin type-2 domain-containing protein</fullName>
    </recommendedName>
</protein>
<dbReference type="AlphaFoldDB" id="A0A917WCZ6"/>
<accession>A0A917WCZ6</accession>
<dbReference type="Pfam" id="PF07883">
    <property type="entry name" value="Cupin_2"/>
    <property type="match status" value="1"/>
</dbReference>
<proteinExistence type="predicted"/>
<dbReference type="Gene3D" id="2.60.120.10">
    <property type="entry name" value="Jelly Rolls"/>
    <property type="match status" value="1"/>
</dbReference>
<evidence type="ECO:0000313" key="3">
    <source>
        <dbReference type="Proteomes" id="UP000655208"/>
    </source>
</evidence>
<sequence length="144" mass="14798">MDTTVVQPGAADSFAMPATRAVPVAGAADTSGAWEAIELTVEPGGRSPLHTLSTDKVFYVAEGTMTYDLDGAAETVAAGGFVRVPAGVPHCYRNVSGLPVRQLVLTTGATQLQFLQGMGALAASGAPDRDRVAAHAARYGVRLL</sequence>
<reference evidence="2" key="1">
    <citation type="journal article" date="2014" name="Int. J. Syst. Evol. Microbiol.">
        <title>Complete genome sequence of Corynebacterium casei LMG S-19264T (=DSM 44701T), isolated from a smear-ripened cheese.</title>
        <authorList>
            <consortium name="US DOE Joint Genome Institute (JGI-PGF)"/>
            <person name="Walter F."/>
            <person name="Albersmeier A."/>
            <person name="Kalinowski J."/>
            <person name="Ruckert C."/>
        </authorList>
    </citation>
    <scope>NUCLEOTIDE SEQUENCE</scope>
    <source>
        <strain evidence="2">CGMCC 4.7308</strain>
    </source>
</reference>
<dbReference type="SUPFAM" id="SSF51182">
    <property type="entry name" value="RmlC-like cupins"/>
    <property type="match status" value="1"/>
</dbReference>
<gene>
    <name evidence="2" type="ORF">GCM10011594_08700</name>
</gene>
<dbReference type="InterPro" id="IPR011051">
    <property type="entry name" value="RmlC_Cupin_sf"/>
</dbReference>